<dbReference type="InterPro" id="IPR000782">
    <property type="entry name" value="FAS1_domain"/>
</dbReference>
<reference evidence="2 3" key="1">
    <citation type="submission" date="2009-10" db="EMBL/GenBank/DDBJ databases">
        <authorList>
            <person name="Qin X."/>
            <person name="Bachman B."/>
            <person name="Battles P."/>
            <person name="Bell A."/>
            <person name="Bess C."/>
            <person name="Bickham C."/>
            <person name="Chaboub L."/>
            <person name="Chen D."/>
            <person name="Coyle M."/>
            <person name="Deiros D.R."/>
            <person name="Dinh H."/>
            <person name="Forbes L."/>
            <person name="Fowler G."/>
            <person name="Francisco L."/>
            <person name="Fu Q."/>
            <person name="Gubbala S."/>
            <person name="Hale W."/>
            <person name="Han Y."/>
            <person name="Hemphill L."/>
            <person name="Highlander S.K."/>
            <person name="Hirani K."/>
            <person name="Hogues M."/>
            <person name="Jackson L."/>
            <person name="Jakkamsetti A."/>
            <person name="Javaid M."/>
            <person name="Jiang H."/>
            <person name="Korchina V."/>
            <person name="Kovar C."/>
            <person name="Lara F."/>
            <person name="Lee S."/>
            <person name="Mata R."/>
            <person name="Mathew T."/>
            <person name="Moen C."/>
            <person name="Morales K."/>
            <person name="Munidasa M."/>
            <person name="Nazareth L."/>
            <person name="Ngo R."/>
            <person name="Nguyen L."/>
            <person name="Okwuonu G."/>
            <person name="Ongeri F."/>
            <person name="Patil S."/>
            <person name="Petrosino J."/>
            <person name="Pham C."/>
            <person name="Pham P."/>
            <person name="Pu L.-L."/>
            <person name="Puazo M."/>
            <person name="Raj R."/>
            <person name="Reid J."/>
            <person name="Rouhana J."/>
            <person name="Saada N."/>
            <person name="Shang Y."/>
            <person name="Simmons D."/>
            <person name="Thornton R."/>
            <person name="Warren J."/>
            <person name="Weissenberger G."/>
            <person name="Zhang J."/>
            <person name="Zhang L."/>
            <person name="Zhou C."/>
            <person name="Zhu D."/>
            <person name="Muzny D."/>
            <person name="Worley K."/>
            <person name="Gibbs R."/>
        </authorList>
    </citation>
    <scope>NUCLEOTIDE SEQUENCE [LARGE SCALE GENOMIC DNA]</scope>
    <source>
        <strain evidence="2 3">DSM 17361</strain>
    </source>
</reference>
<name>D1PVW8_9BACT</name>
<dbReference type="EMBL" id="ACKS01000045">
    <property type="protein sequence ID" value="EFA44473.1"/>
    <property type="molecule type" value="Genomic_DNA"/>
</dbReference>
<feature type="domain" description="FAS1" evidence="1">
    <location>
        <begin position="48"/>
        <end position="204"/>
    </location>
</feature>
<accession>D1PVW8</accession>
<sequence length="208" mass="23769">METNNMQKYMKTIYGILCLSCALLMSCDLDLQKDYDYKASVADMRVDKTAWEYLQDNNEEFSMFMAAIEYADLKAYYTQSAQPYTFLALSNTAMKSYMENVFPGEETITSCDLSTVRDMLLYHIVDGAYSSYGQLDVEPMYVLTMLKGEQGLMTMCVWKNPWQAAVGKVLINQAGSNGKSPQRNVRKSNIIVTNGVMHVLDNYCYYQK</sequence>
<evidence type="ECO:0000313" key="2">
    <source>
        <dbReference type="EMBL" id="EFA44473.1"/>
    </source>
</evidence>
<dbReference type="Pfam" id="PF02469">
    <property type="entry name" value="Fasciclin"/>
    <property type="match status" value="1"/>
</dbReference>
<gene>
    <name evidence="2" type="ORF">HMPREF0645_1103</name>
</gene>
<proteinExistence type="predicted"/>
<protein>
    <submittedName>
        <fullName evidence="2">Fasciclin domain protein</fullName>
    </submittedName>
</protein>
<dbReference type="HOGENOM" id="CLU_1348373_0_0_10"/>
<evidence type="ECO:0000259" key="1">
    <source>
        <dbReference type="PROSITE" id="PS50213"/>
    </source>
</evidence>
<dbReference type="RefSeq" id="WP_007173217.1">
    <property type="nucleotide sequence ID" value="NZ_GG704780.1"/>
</dbReference>
<comment type="caution">
    <text evidence="2">The sequence shown here is derived from an EMBL/GenBank/DDBJ whole genome shotgun (WGS) entry which is preliminary data.</text>
</comment>
<organism evidence="2 3">
    <name type="scientific">Hallella bergensis DSM 17361</name>
    <dbReference type="NCBI Taxonomy" id="585502"/>
    <lineage>
        <taxon>Bacteria</taxon>
        <taxon>Pseudomonadati</taxon>
        <taxon>Bacteroidota</taxon>
        <taxon>Bacteroidia</taxon>
        <taxon>Bacteroidales</taxon>
        <taxon>Prevotellaceae</taxon>
        <taxon>Hallella</taxon>
    </lineage>
</organism>
<evidence type="ECO:0000313" key="3">
    <source>
        <dbReference type="Proteomes" id="UP000003160"/>
    </source>
</evidence>
<dbReference type="Gene3D" id="2.30.180.10">
    <property type="entry name" value="FAS1 domain"/>
    <property type="match status" value="1"/>
</dbReference>
<dbReference type="InterPro" id="IPR036378">
    <property type="entry name" value="FAS1_dom_sf"/>
</dbReference>
<dbReference type="Proteomes" id="UP000003160">
    <property type="component" value="Unassembled WGS sequence"/>
</dbReference>
<dbReference type="SUPFAM" id="SSF82153">
    <property type="entry name" value="FAS1 domain"/>
    <property type="match status" value="1"/>
</dbReference>
<dbReference type="PROSITE" id="PS50213">
    <property type="entry name" value="FAS1"/>
    <property type="match status" value="1"/>
</dbReference>
<keyword evidence="3" id="KW-1185">Reference proteome</keyword>
<dbReference type="eggNOG" id="COG2335">
    <property type="taxonomic scope" value="Bacteria"/>
</dbReference>
<dbReference type="AlphaFoldDB" id="D1PVW8"/>